<dbReference type="Pfam" id="PF06441">
    <property type="entry name" value="EHN"/>
    <property type="match status" value="1"/>
</dbReference>
<dbReference type="PIRSF" id="PIRSF001112">
    <property type="entry name" value="Epoxide_hydrolase"/>
    <property type="match status" value="1"/>
</dbReference>
<dbReference type="InterPro" id="IPR000639">
    <property type="entry name" value="Epox_hydrolase-like"/>
</dbReference>
<name>A0A1C4V1S0_9ACTN</name>
<evidence type="ECO:0000256" key="3">
    <source>
        <dbReference type="ARBA" id="ARBA00022801"/>
    </source>
</evidence>
<dbReference type="RefSeq" id="WP_091602764.1">
    <property type="nucleotide sequence ID" value="NZ_FMCX01000001.1"/>
</dbReference>
<evidence type="ECO:0000259" key="5">
    <source>
        <dbReference type="Pfam" id="PF06441"/>
    </source>
</evidence>
<dbReference type="EMBL" id="FMCX01000001">
    <property type="protein sequence ID" value="SCE77771.1"/>
    <property type="molecule type" value="Genomic_DNA"/>
</dbReference>
<dbReference type="InterPro" id="IPR016292">
    <property type="entry name" value="Epoxide_hydrolase"/>
</dbReference>
<keyword evidence="7" id="KW-1185">Reference proteome</keyword>
<feature type="active site" description="Proton acceptor" evidence="4">
    <location>
        <position position="380"/>
    </location>
</feature>
<accession>A0A1C4V1S0</accession>
<reference evidence="7" key="1">
    <citation type="submission" date="2016-06" db="EMBL/GenBank/DDBJ databases">
        <authorList>
            <person name="Varghese N."/>
            <person name="Submissions Spin"/>
        </authorList>
    </citation>
    <scope>NUCLEOTIDE SEQUENCE [LARGE SCALE GENOMIC DNA]</scope>
    <source>
        <strain evidence="7">DSM 44830</strain>
    </source>
</reference>
<organism evidence="6 7">
    <name type="scientific">Micromonospora mirobrigensis</name>
    <dbReference type="NCBI Taxonomy" id="262898"/>
    <lineage>
        <taxon>Bacteria</taxon>
        <taxon>Bacillati</taxon>
        <taxon>Actinomycetota</taxon>
        <taxon>Actinomycetes</taxon>
        <taxon>Micromonosporales</taxon>
        <taxon>Micromonosporaceae</taxon>
        <taxon>Micromonospora</taxon>
    </lineage>
</organism>
<dbReference type="PRINTS" id="PR00412">
    <property type="entry name" value="EPOXHYDRLASE"/>
</dbReference>
<protein>
    <submittedName>
        <fullName evidence="6">Pimeloyl-ACP methyl ester carboxylesterase</fullName>
    </submittedName>
</protein>
<evidence type="ECO:0000256" key="4">
    <source>
        <dbReference type="PIRSR" id="PIRSR001112-1"/>
    </source>
</evidence>
<evidence type="ECO:0000313" key="7">
    <source>
        <dbReference type="Proteomes" id="UP000199504"/>
    </source>
</evidence>
<keyword evidence="3" id="KW-0378">Hydrolase</keyword>
<dbReference type="InterPro" id="IPR010497">
    <property type="entry name" value="Epoxide_hydro_N"/>
</dbReference>
<evidence type="ECO:0000313" key="6">
    <source>
        <dbReference type="EMBL" id="SCE77771.1"/>
    </source>
</evidence>
<proteinExistence type="inferred from homology"/>
<keyword evidence="2" id="KW-0058">Aromatic hydrocarbons catabolism</keyword>
<comment type="similarity">
    <text evidence="1">Belongs to the peptidase S33 family.</text>
</comment>
<dbReference type="SUPFAM" id="SSF53474">
    <property type="entry name" value="alpha/beta-Hydrolases"/>
    <property type="match status" value="1"/>
</dbReference>
<dbReference type="Gene3D" id="3.40.50.1820">
    <property type="entry name" value="alpha/beta hydrolase"/>
    <property type="match status" value="1"/>
</dbReference>
<gene>
    <name evidence="6" type="ORF">GA0070564_101881</name>
</gene>
<dbReference type="OrthoDB" id="4654311at2"/>
<feature type="active site" description="Proton donor" evidence="4">
    <location>
        <position position="313"/>
    </location>
</feature>
<dbReference type="AlphaFoldDB" id="A0A1C4V1S0"/>
<dbReference type="InterPro" id="IPR029058">
    <property type="entry name" value="AB_hydrolase_fold"/>
</dbReference>
<evidence type="ECO:0000256" key="1">
    <source>
        <dbReference type="ARBA" id="ARBA00010088"/>
    </source>
</evidence>
<sequence length="402" mass="45508">MTNKQLEPFVVNVSEADLTDLRRRLKDTRWASDPGNENQYYGISTSYLRDLVDYWIDGFDWRAAERRINEFTQYRVEVDGVPVHFIREPGKGPAPIPLILSHGWPWTFWDYSKVIRPLADPASYGGDPADAFDVIVPSLAGFGFSTPTAGDMNFWKIADRWNTLMTDILGYRKYAAGGSDYGALVTSTLGHKYAQNLYGIHLGHDLPLNMFNGDAYWSLGAMPEGVSGELKDELVTFYETYASHVAVHMLDAQTLTHGLNDSPAGMLAWLLQRWRKWSDKNGVFEEAYPRDHILTNATIYWVTRSIGSSIRSYRNAVRYPWQPSHDRTPAIEAPAGFTFLSGDVYPPGTTVDTRVTAFENGPTRQWFNPVYAKAHPRGGHFVPWENPEAVIEDVRATFRGLR</sequence>
<dbReference type="PANTHER" id="PTHR21661">
    <property type="entry name" value="EPOXIDE HYDROLASE 1-RELATED"/>
    <property type="match status" value="1"/>
</dbReference>
<dbReference type="Proteomes" id="UP000199504">
    <property type="component" value="Unassembled WGS sequence"/>
</dbReference>
<feature type="active site" description="Nucleophile" evidence="4">
    <location>
        <position position="180"/>
    </location>
</feature>
<evidence type="ECO:0000256" key="2">
    <source>
        <dbReference type="ARBA" id="ARBA00022797"/>
    </source>
</evidence>
<dbReference type="PANTHER" id="PTHR21661:SF35">
    <property type="entry name" value="EPOXIDE HYDROLASE"/>
    <property type="match status" value="1"/>
</dbReference>
<feature type="domain" description="Epoxide hydrolase N-terminal" evidence="5">
    <location>
        <begin position="7"/>
        <end position="110"/>
    </location>
</feature>
<dbReference type="STRING" id="262898.GA0070564_101881"/>
<dbReference type="GO" id="GO:0097176">
    <property type="term" value="P:epoxide metabolic process"/>
    <property type="evidence" value="ECO:0007669"/>
    <property type="project" value="TreeGrafter"/>
</dbReference>
<dbReference type="GO" id="GO:0004301">
    <property type="term" value="F:epoxide hydrolase activity"/>
    <property type="evidence" value="ECO:0007669"/>
    <property type="project" value="TreeGrafter"/>
</dbReference>